<dbReference type="GO" id="GO:0043190">
    <property type="term" value="C:ATP-binding cassette (ABC) transporter complex"/>
    <property type="evidence" value="ECO:0007669"/>
    <property type="project" value="InterPro"/>
</dbReference>
<dbReference type="GO" id="GO:0015716">
    <property type="term" value="P:organic phosphonate transport"/>
    <property type="evidence" value="ECO:0007669"/>
    <property type="project" value="InterPro"/>
</dbReference>
<gene>
    <name evidence="4" type="primary">phnD</name>
    <name evidence="4" type="ORF">E4T21_02125</name>
</gene>
<feature type="region of interest" description="Disordered" evidence="3">
    <location>
        <begin position="329"/>
        <end position="348"/>
    </location>
</feature>
<evidence type="ECO:0000313" key="4">
    <source>
        <dbReference type="EMBL" id="QEM83870.2"/>
    </source>
</evidence>
<evidence type="ECO:0000256" key="2">
    <source>
        <dbReference type="ARBA" id="ARBA00022729"/>
    </source>
</evidence>
<keyword evidence="2" id="KW-0732">Signal</keyword>
<name>A0A856QVC0_9GAMM</name>
<dbReference type="KEGG" id="hbh:E4T21_02125"/>
<evidence type="ECO:0000256" key="1">
    <source>
        <dbReference type="ARBA" id="ARBA00007162"/>
    </source>
</evidence>
<proteinExistence type="inferred from homology"/>
<dbReference type="InterPro" id="IPR005770">
    <property type="entry name" value="PhnD"/>
</dbReference>
<dbReference type="Proteomes" id="UP000324285">
    <property type="component" value="Chromosome"/>
</dbReference>
<dbReference type="AlphaFoldDB" id="A0A856QVC0"/>
<dbReference type="InterPro" id="IPR017797">
    <property type="entry name" value="Phosphnate-bd"/>
</dbReference>
<dbReference type="Gene3D" id="1.20.58.90">
    <property type="match status" value="1"/>
</dbReference>
<dbReference type="NCBIfam" id="TIGR03431">
    <property type="entry name" value="PhnD"/>
    <property type="match status" value="1"/>
</dbReference>
<dbReference type="Gene3D" id="3.40.190.10">
    <property type="entry name" value="Periplasmic binding protein-like II"/>
    <property type="match status" value="2"/>
</dbReference>
<sequence>MAFATLSFTTLRRLTMPLVLGVSMAVAAPLVSAEELKFGIISTESSQNQAPLWQPFLDDMSEQLGMEVKPFFATDYAAVIEAMRFNQIDLAWYGNKSAMEAVDRAGGEVFAQTVPENGQPGYWSLLIVNQDSDLQSVDDVLANASDLIFGNGDPNSTSGYLVPGYYVFAKQGVDAATAFKRTLNSSHETNALAVANKQVDVATFNTESMERLEITAPDKAEQLRVIWKSPLIPSDPLVWRSSLDEDTKQKLRDFLLNYGDSAEEKEILAPLQWARFDESSNDQLLPIRQLSMFQKRAAVEKDQSLSDSERETKLAEIDAKLDELDKRMSEVQAADAGTEDEADSTTTG</sequence>
<dbReference type="GO" id="GO:0055085">
    <property type="term" value="P:transmembrane transport"/>
    <property type="evidence" value="ECO:0007669"/>
    <property type="project" value="InterPro"/>
</dbReference>
<dbReference type="Pfam" id="PF12974">
    <property type="entry name" value="Phosphonate-bd"/>
    <property type="match status" value="1"/>
</dbReference>
<reference evidence="4" key="1">
    <citation type="submission" date="2021-02" db="EMBL/GenBank/DDBJ databases">
        <title>Strain Y2R2, a novel species of the genus Halomonas.</title>
        <authorList>
            <person name="Huang H."/>
        </authorList>
    </citation>
    <scope>NUCLEOTIDE SEQUENCE</scope>
    <source>
        <strain evidence="4">Y2R2</strain>
    </source>
</reference>
<dbReference type="NCBIfam" id="TIGR01098">
    <property type="entry name" value="3A0109s03R"/>
    <property type="match status" value="1"/>
</dbReference>
<comment type="similarity">
    <text evidence="1">Belongs to the phosphate/phosphite/phosphonate binding protein family.</text>
</comment>
<protein>
    <submittedName>
        <fullName evidence="4">Phosphonate ABC transporter substrate-binding protein</fullName>
    </submittedName>
</protein>
<dbReference type="PANTHER" id="PTHR35841">
    <property type="entry name" value="PHOSPHONATES-BINDING PERIPLASMIC PROTEIN"/>
    <property type="match status" value="1"/>
</dbReference>
<evidence type="ECO:0000313" key="5">
    <source>
        <dbReference type="Proteomes" id="UP000324285"/>
    </source>
</evidence>
<dbReference type="PANTHER" id="PTHR35841:SF1">
    <property type="entry name" value="PHOSPHONATES-BINDING PERIPLASMIC PROTEIN"/>
    <property type="match status" value="1"/>
</dbReference>
<dbReference type="SUPFAM" id="SSF53850">
    <property type="entry name" value="Periplasmic binding protein-like II"/>
    <property type="match status" value="1"/>
</dbReference>
<evidence type="ECO:0000256" key="3">
    <source>
        <dbReference type="SAM" id="MobiDB-lite"/>
    </source>
</evidence>
<keyword evidence="5" id="KW-1185">Reference proteome</keyword>
<feature type="compositionally biased region" description="Acidic residues" evidence="3">
    <location>
        <begin position="337"/>
        <end position="348"/>
    </location>
</feature>
<dbReference type="RefSeq" id="WP_205423445.1">
    <property type="nucleotide sequence ID" value="NZ_CP038437.2"/>
</dbReference>
<dbReference type="EMBL" id="CP038437">
    <property type="protein sequence ID" value="QEM83870.2"/>
    <property type="molecule type" value="Genomic_DNA"/>
</dbReference>
<organism evidence="4 5">
    <name type="scientific">Halomonas binhaiensis</name>
    <dbReference type="NCBI Taxonomy" id="2562282"/>
    <lineage>
        <taxon>Bacteria</taxon>
        <taxon>Pseudomonadati</taxon>
        <taxon>Pseudomonadota</taxon>
        <taxon>Gammaproteobacteria</taxon>
        <taxon>Oceanospirillales</taxon>
        <taxon>Halomonadaceae</taxon>
        <taxon>Halomonas</taxon>
    </lineage>
</organism>
<accession>A0A856QVC0</accession>
<dbReference type="CDD" id="cd13575">
    <property type="entry name" value="PBP2_PnhD"/>
    <property type="match status" value="1"/>
</dbReference>